<evidence type="ECO:0000313" key="2">
    <source>
        <dbReference type="Proteomes" id="UP000299102"/>
    </source>
</evidence>
<reference evidence="1 2" key="1">
    <citation type="journal article" date="2019" name="Commun. Biol.">
        <title>The bagworm genome reveals a unique fibroin gene that provides high tensile strength.</title>
        <authorList>
            <person name="Kono N."/>
            <person name="Nakamura H."/>
            <person name="Ohtoshi R."/>
            <person name="Tomita M."/>
            <person name="Numata K."/>
            <person name="Arakawa K."/>
        </authorList>
    </citation>
    <scope>NUCLEOTIDE SEQUENCE [LARGE SCALE GENOMIC DNA]</scope>
</reference>
<evidence type="ECO:0000313" key="1">
    <source>
        <dbReference type="EMBL" id="GBP24452.1"/>
    </source>
</evidence>
<comment type="caution">
    <text evidence="1">The sequence shown here is derived from an EMBL/GenBank/DDBJ whole genome shotgun (WGS) entry which is preliminary data.</text>
</comment>
<dbReference type="EMBL" id="BGZK01000162">
    <property type="protein sequence ID" value="GBP24452.1"/>
    <property type="molecule type" value="Genomic_DNA"/>
</dbReference>
<sequence length="96" mass="10928">MGQICLVVNSKLFSLAVRTNMSILFNFIRNRSTRASDYEGLIALSPLKWCWIILPSEKRVGGNTRRVAEISFILIAIKHRGEPSPARAAWLRRMRG</sequence>
<gene>
    <name evidence="1" type="ORF">EVAR_20776_1</name>
</gene>
<protein>
    <submittedName>
        <fullName evidence="1">Uncharacterized protein</fullName>
    </submittedName>
</protein>
<dbReference type="Proteomes" id="UP000299102">
    <property type="component" value="Unassembled WGS sequence"/>
</dbReference>
<proteinExistence type="predicted"/>
<organism evidence="1 2">
    <name type="scientific">Eumeta variegata</name>
    <name type="common">Bagworm moth</name>
    <name type="synonym">Eumeta japonica</name>
    <dbReference type="NCBI Taxonomy" id="151549"/>
    <lineage>
        <taxon>Eukaryota</taxon>
        <taxon>Metazoa</taxon>
        <taxon>Ecdysozoa</taxon>
        <taxon>Arthropoda</taxon>
        <taxon>Hexapoda</taxon>
        <taxon>Insecta</taxon>
        <taxon>Pterygota</taxon>
        <taxon>Neoptera</taxon>
        <taxon>Endopterygota</taxon>
        <taxon>Lepidoptera</taxon>
        <taxon>Glossata</taxon>
        <taxon>Ditrysia</taxon>
        <taxon>Tineoidea</taxon>
        <taxon>Psychidae</taxon>
        <taxon>Oiketicinae</taxon>
        <taxon>Eumeta</taxon>
    </lineage>
</organism>
<accession>A0A4C1UEQ7</accession>
<keyword evidence="2" id="KW-1185">Reference proteome</keyword>
<name>A0A4C1UEQ7_EUMVA</name>
<dbReference type="AlphaFoldDB" id="A0A4C1UEQ7"/>